<comment type="caution">
    <text evidence="2">The sequence shown here is derived from an EMBL/GenBank/DDBJ whole genome shotgun (WGS) entry which is preliminary data.</text>
</comment>
<evidence type="ECO:0000313" key="2">
    <source>
        <dbReference type="EMBL" id="GHI19401.1"/>
    </source>
</evidence>
<dbReference type="GeneID" id="94011331"/>
<sequence>MTRKARALTTAVLTLLLVGGAAATASAGDMSWQSVPVTVLGDDMGWQ</sequence>
<protein>
    <submittedName>
        <fullName evidence="2">Uncharacterized protein</fullName>
    </submittedName>
</protein>
<keyword evidence="3" id="KW-1185">Reference proteome</keyword>
<organism evidence="2 3">
    <name type="scientific">Streptomyces hydrogenans</name>
    <dbReference type="NCBI Taxonomy" id="1873719"/>
    <lineage>
        <taxon>Bacteria</taxon>
        <taxon>Bacillati</taxon>
        <taxon>Actinomycetota</taxon>
        <taxon>Actinomycetes</taxon>
        <taxon>Kitasatosporales</taxon>
        <taxon>Streptomycetaceae</taxon>
        <taxon>Streptomyces</taxon>
    </lineage>
</organism>
<feature type="chain" id="PRO_5046341052" evidence="1">
    <location>
        <begin position="28"/>
        <end position="47"/>
    </location>
</feature>
<proteinExistence type="predicted"/>
<dbReference type="Proteomes" id="UP001052739">
    <property type="component" value="Unassembled WGS sequence"/>
</dbReference>
<keyword evidence="1" id="KW-0732">Signal</keyword>
<name>A0ABQ3P301_9ACTN</name>
<evidence type="ECO:0000256" key="1">
    <source>
        <dbReference type="SAM" id="SignalP"/>
    </source>
</evidence>
<dbReference type="EMBL" id="BNDW01000004">
    <property type="protein sequence ID" value="GHI19401.1"/>
    <property type="molecule type" value="Genomic_DNA"/>
</dbReference>
<evidence type="ECO:0000313" key="3">
    <source>
        <dbReference type="Proteomes" id="UP001052739"/>
    </source>
</evidence>
<dbReference type="RefSeq" id="WP_158983351.1">
    <property type="nucleotide sequence ID" value="NZ_BNBS01000054.1"/>
</dbReference>
<gene>
    <name evidence="2" type="ORF">Shyd_07720</name>
</gene>
<reference evidence="2" key="1">
    <citation type="submission" date="2024-05" db="EMBL/GenBank/DDBJ databases">
        <title>Whole genome shotgun sequence of Streptomyces hydrogenans NBRC 13475.</title>
        <authorList>
            <person name="Komaki H."/>
            <person name="Tamura T."/>
        </authorList>
    </citation>
    <scope>NUCLEOTIDE SEQUENCE</scope>
    <source>
        <strain evidence="2">NBRC 13475</strain>
    </source>
</reference>
<feature type="signal peptide" evidence="1">
    <location>
        <begin position="1"/>
        <end position="27"/>
    </location>
</feature>
<accession>A0ABQ3P301</accession>